<dbReference type="SUPFAM" id="SSF52540">
    <property type="entry name" value="P-loop containing nucleoside triphosphate hydrolases"/>
    <property type="match status" value="1"/>
</dbReference>
<evidence type="ECO:0000313" key="2">
    <source>
        <dbReference type="Proteomes" id="UP001205185"/>
    </source>
</evidence>
<sequence length="1157" mass="124868">MAHNEITGGHFTGPVVQAGRIDKVVVGAEAVEHPPLRGWDPLPEITPALVDLLEAQREAVDTLPYRLLGVRRPELAKVYVQQRIRVHDDLETAGRAFPTAASGEGTERPVSAGEALDRGGHLVIMGEPGAGKSTLGHMYVQQICDFWLGVDGAQPPLSEPVLPLRVPARALAEDRSWSELLAAGVQDAVGRLLTSAPDPALFAGRAFGARWLVFIDGLDEIADRATREQVIRAITARMRRSDHYRVVVTTRPLPDAEMAPFDQVGADAYTIQPFGALELAEFATAWFRAQNALTARERADAFVRQVSDGRLRELVRNPLLATITAIAHTLEPQRELPRSTASLYQRFMDYLLTDETSGRRTRDELRRTLENTPYRLTLAIWMDDHRVELIEALAVVRLDTDTPLWDAARDWVLANQDVVARPPGGWEEDMRAVLASSGVFVRTEDTLRFSHQSFAEFIAARSHARAIDPEFTAMDDWIERGLLPSKQDYALFLFVLWGSRGNEITRVLRKLLDKGTDHVLLAGRLLTGDLPVELGIATEIIDRLIDVLLLAGLESDPQQRMGDVCEVLLVIGAHQGVVLERLYRVRDNADLPPHTRVEAAIVTGLLDDSTAALSWLEEQAAAAEPDVLMHISDGLEVLDADSGTRIERLVARLAQDAEPDYAITFAYVAWLVSDKRMDAAATLAEKLVAAIRADPRTRSDPDVVPARNSAMPVALRIRDSWAALVTAGGTHSWSGIAELLGRVGLREDSAWAARMSLAVDSGPGEFTEAVKALLAAEGASAVPVVVAAASTRSTDHRLGCAEAVLEHSGPDAAALAKACLTDPVASYSAIGRAVSVVLGAGIAPEDLIAEVSSADNRLNGFLADGLAMSGHAEAACSLSRGILASPALTAFEFWWAAQVLMRFSDGADPVALLAYVEGRPLEFAAKLAPLLFGAELTSAATNLIEQVIAGDQGPSVLLDIYGNFRLEAQTQLRARLLDAALSSVDSCSCVELLRLASGLHEAGRHDEAEPVLGRALTRALNTEDDCLVTVVETWLRTYGVRGADDLVTEVLKRDLPASLRVAVAEKVAEFGLLPHVVQLLTDVAVHHGYQTGLGITAADRLIRTGHRSTVDAALVEAIDRGGFSAAARGRLRALRAWIAATGGDPGGAEPTRVQGHQ</sequence>
<gene>
    <name evidence="1" type="ORF">LV75_002469</name>
</gene>
<dbReference type="Proteomes" id="UP001205185">
    <property type="component" value="Unassembled WGS sequence"/>
</dbReference>
<dbReference type="PANTHER" id="PTHR46844">
    <property type="entry name" value="SLR5058 PROTEIN"/>
    <property type="match status" value="1"/>
</dbReference>
<comment type="caution">
    <text evidence="1">The sequence shown here is derived from an EMBL/GenBank/DDBJ whole genome shotgun (WGS) entry which is preliminary data.</text>
</comment>
<dbReference type="InterPro" id="IPR027417">
    <property type="entry name" value="P-loop_NTPase"/>
</dbReference>
<evidence type="ECO:0000313" key="1">
    <source>
        <dbReference type="EMBL" id="MCP2269968.1"/>
    </source>
</evidence>
<dbReference type="Gene3D" id="3.40.50.300">
    <property type="entry name" value="P-loop containing nucleotide triphosphate hydrolases"/>
    <property type="match status" value="1"/>
</dbReference>
<keyword evidence="2" id="KW-1185">Reference proteome</keyword>
<proteinExistence type="predicted"/>
<organism evidence="1 2">
    <name type="scientific">Actinokineospora diospyrosa</name>
    <dbReference type="NCBI Taxonomy" id="103728"/>
    <lineage>
        <taxon>Bacteria</taxon>
        <taxon>Bacillati</taxon>
        <taxon>Actinomycetota</taxon>
        <taxon>Actinomycetes</taxon>
        <taxon>Pseudonocardiales</taxon>
        <taxon>Pseudonocardiaceae</taxon>
        <taxon>Actinokineospora</taxon>
    </lineage>
</organism>
<dbReference type="RefSeq" id="WP_253886952.1">
    <property type="nucleotide sequence ID" value="NZ_BAAAVB010000013.1"/>
</dbReference>
<name>A0ABT1IBF6_9PSEU</name>
<evidence type="ECO:0008006" key="3">
    <source>
        <dbReference type="Google" id="ProtNLM"/>
    </source>
</evidence>
<protein>
    <recommendedName>
        <fullName evidence="3">NACHT domain-containing protein</fullName>
    </recommendedName>
</protein>
<dbReference type="EMBL" id="JAMTCO010000006">
    <property type="protein sequence ID" value="MCP2269968.1"/>
    <property type="molecule type" value="Genomic_DNA"/>
</dbReference>
<reference evidence="1 2" key="1">
    <citation type="submission" date="2022-06" db="EMBL/GenBank/DDBJ databases">
        <title>Genomic Encyclopedia of Archaeal and Bacterial Type Strains, Phase II (KMG-II): from individual species to whole genera.</title>
        <authorList>
            <person name="Goeker M."/>
        </authorList>
    </citation>
    <scope>NUCLEOTIDE SEQUENCE [LARGE SCALE GENOMIC DNA]</scope>
    <source>
        <strain evidence="1 2">DSM 44255</strain>
    </source>
</reference>
<accession>A0ABT1IBF6</accession>
<dbReference type="PANTHER" id="PTHR46844:SF1">
    <property type="entry name" value="SLR5058 PROTEIN"/>
    <property type="match status" value="1"/>
</dbReference>